<organism evidence="14 15">
    <name type="scientific">Cryobacterium mannosilyticum</name>
    <dbReference type="NCBI Taxonomy" id="1259190"/>
    <lineage>
        <taxon>Bacteria</taxon>
        <taxon>Bacillati</taxon>
        <taxon>Actinomycetota</taxon>
        <taxon>Actinomycetes</taxon>
        <taxon>Micrococcales</taxon>
        <taxon>Microbacteriaceae</taxon>
        <taxon>Cryobacterium</taxon>
    </lineage>
</organism>
<evidence type="ECO:0000259" key="13">
    <source>
        <dbReference type="PROSITE" id="PS51178"/>
    </source>
</evidence>
<gene>
    <name evidence="14" type="ORF">E3O32_16065</name>
</gene>
<dbReference type="AlphaFoldDB" id="A0A4R8W5I8"/>
<dbReference type="InterPro" id="IPR005543">
    <property type="entry name" value="PASTA_dom"/>
</dbReference>
<comment type="caution">
    <text evidence="14">The sequence shown here is derived from an EMBL/GenBank/DDBJ whole genome shotgun (WGS) entry which is preliminary data.</text>
</comment>
<evidence type="ECO:0000259" key="12">
    <source>
        <dbReference type="PROSITE" id="PS50011"/>
    </source>
</evidence>
<evidence type="ECO:0000256" key="3">
    <source>
        <dbReference type="ARBA" id="ARBA00022679"/>
    </source>
</evidence>
<feature type="compositionally biased region" description="Pro residues" evidence="11">
    <location>
        <begin position="370"/>
        <end position="381"/>
    </location>
</feature>
<dbReference type="CDD" id="cd06577">
    <property type="entry name" value="PASTA_pknB"/>
    <property type="match status" value="2"/>
</dbReference>
<dbReference type="Proteomes" id="UP000297643">
    <property type="component" value="Unassembled WGS sequence"/>
</dbReference>
<name>A0A4R8W5I8_9MICO</name>
<dbReference type="CDD" id="cd14014">
    <property type="entry name" value="STKc_PknB_like"/>
    <property type="match status" value="1"/>
</dbReference>
<feature type="compositionally biased region" description="Low complexity" evidence="11">
    <location>
        <begin position="336"/>
        <end position="345"/>
    </location>
</feature>
<sequence length="626" mass="63348">MSTVSRQPRTPTQRRQGEEVPGMAYGLISGRFRLGELLGTGGSASVFAAVDTENEFGRPVALKILHPHLSRAALSREAFFAEATAAAVLRHPNIVAVHGVGVHDPDREPLAWIALDLAPGVSLAEYVEKWGALPVPDALTVAAGVLAALEAAHLAGLIHRDISPANIMIDPQHDGTLTTAGVLLLDFGLADAAGRPALGADVVRTPASVRAVRGGPLAVLGSAHYLAPEQARGENVDERGDVYQLGGVLHFALTARPPFLRESTAAVLRAHLDAPPPVMSVLRSGIPRGVDRIVVRAMLKDPAARFQSAAEMGAAVAEQRSESDGRGDRQRLGDPTRTTAFSTNNTTAFATTDSVSGNDLTRTTVLVPPAAAPGPPQPPTTLRPTTLPAGARRTAARAPGAQGRAGRSRAGSLVAGLIVAGIIALAWANASDDTARSSVAVTSTPSATATPVATTTAPATLAPRASVRVPELTSMSLAEARAALAGSGLEVGRLATQESVRAGDTVLGVTPVPGLRVSPGASVDLVVASGSNAVPEVSGMTSGEAIAAIQSAGFVTLTESRSDAARVPGTVLGSAPGAGTVLRLGTAVTVTVAAAPTPNPAPSTSSPAPTSDPTSTPSTPPASPAP</sequence>
<reference evidence="14 15" key="1">
    <citation type="submission" date="2019-03" db="EMBL/GenBank/DDBJ databases">
        <title>Genomics of glacier-inhabiting Cryobacterium strains.</title>
        <authorList>
            <person name="Liu Q."/>
            <person name="Xin Y.-H."/>
        </authorList>
    </citation>
    <scope>NUCLEOTIDE SEQUENCE [LARGE SCALE GENOMIC DNA]</scope>
    <source>
        <strain evidence="14 15">RHLT2-21</strain>
    </source>
</reference>
<dbReference type="EMBL" id="SOFM01000049">
    <property type="protein sequence ID" value="TFB99954.1"/>
    <property type="molecule type" value="Genomic_DNA"/>
</dbReference>
<evidence type="ECO:0000256" key="9">
    <source>
        <dbReference type="ARBA" id="ARBA00048679"/>
    </source>
</evidence>
<evidence type="ECO:0000256" key="5">
    <source>
        <dbReference type="ARBA" id="ARBA00022741"/>
    </source>
</evidence>
<comment type="catalytic activity">
    <reaction evidence="9">
        <text>L-seryl-[protein] + ATP = O-phospho-L-seryl-[protein] + ADP + H(+)</text>
        <dbReference type="Rhea" id="RHEA:17989"/>
        <dbReference type="Rhea" id="RHEA-COMP:9863"/>
        <dbReference type="Rhea" id="RHEA-COMP:11604"/>
        <dbReference type="ChEBI" id="CHEBI:15378"/>
        <dbReference type="ChEBI" id="CHEBI:29999"/>
        <dbReference type="ChEBI" id="CHEBI:30616"/>
        <dbReference type="ChEBI" id="CHEBI:83421"/>
        <dbReference type="ChEBI" id="CHEBI:456216"/>
        <dbReference type="EC" id="2.7.11.1"/>
    </reaction>
</comment>
<dbReference type="Gene3D" id="3.30.10.20">
    <property type="match status" value="2"/>
</dbReference>
<keyword evidence="15" id="KW-1185">Reference proteome</keyword>
<feature type="region of interest" description="Disordered" evidence="11">
    <location>
        <begin position="594"/>
        <end position="626"/>
    </location>
</feature>
<keyword evidence="6 14" id="KW-0418">Kinase</keyword>
<feature type="domain" description="Protein kinase" evidence="12">
    <location>
        <begin position="32"/>
        <end position="317"/>
    </location>
</feature>
<dbReference type="SUPFAM" id="SSF56112">
    <property type="entry name" value="Protein kinase-like (PK-like)"/>
    <property type="match status" value="1"/>
</dbReference>
<evidence type="ECO:0000256" key="11">
    <source>
        <dbReference type="SAM" id="MobiDB-lite"/>
    </source>
</evidence>
<dbReference type="Pfam" id="PF00069">
    <property type="entry name" value="Pkinase"/>
    <property type="match status" value="1"/>
</dbReference>
<feature type="domain" description="PASTA" evidence="13">
    <location>
        <begin position="530"/>
        <end position="594"/>
    </location>
</feature>
<comment type="catalytic activity">
    <reaction evidence="8">
        <text>L-threonyl-[protein] + ATP = O-phospho-L-threonyl-[protein] + ADP + H(+)</text>
        <dbReference type="Rhea" id="RHEA:46608"/>
        <dbReference type="Rhea" id="RHEA-COMP:11060"/>
        <dbReference type="Rhea" id="RHEA-COMP:11605"/>
        <dbReference type="ChEBI" id="CHEBI:15378"/>
        <dbReference type="ChEBI" id="CHEBI:30013"/>
        <dbReference type="ChEBI" id="CHEBI:30616"/>
        <dbReference type="ChEBI" id="CHEBI:61977"/>
        <dbReference type="ChEBI" id="CHEBI:456216"/>
        <dbReference type="EC" id="2.7.11.1"/>
    </reaction>
</comment>
<feature type="region of interest" description="Disordered" evidence="11">
    <location>
        <begin position="310"/>
        <end position="345"/>
    </location>
</feature>
<feature type="compositionally biased region" description="Low complexity" evidence="11">
    <location>
        <begin position="594"/>
        <end position="617"/>
    </location>
</feature>
<keyword evidence="2" id="KW-0723">Serine/threonine-protein kinase</keyword>
<dbReference type="InterPro" id="IPR000719">
    <property type="entry name" value="Prot_kinase_dom"/>
</dbReference>
<evidence type="ECO:0000256" key="2">
    <source>
        <dbReference type="ARBA" id="ARBA00022527"/>
    </source>
</evidence>
<evidence type="ECO:0000313" key="14">
    <source>
        <dbReference type="EMBL" id="TFB99954.1"/>
    </source>
</evidence>
<dbReference type="PROSITE" id="PS50011">
    <property type="entry name" value="PROTEIN_KINASE_DOM"/>
    <property type="match status" value="1"/>
</dbReference>
<evidence type="ECO:0000256" key="1">
    <source>
        <dbReference type="ARBA" id="ARBA00012513"/>
    </source>
</evidence>
<dbReference type="InterPro" id="IPR008266">
    <property type="entry name" value="Tyr_kinase_AS"/>
</dbReference>
<feature type="compositionally biased region" description="Low complexity" evidence="11">
    <location>
        <begin position="382"/>
        <end position="409"/>
    </location>
</feature>
<dbReference type="PROSITE" id="PS51178">
    <property type="entry name" value="PASTA"/>
    <property type="match status" value="2"/>
</dbReference>
<proteinExistence type="predicted"/>
<keyword evidence="3" id="KW-0808">Transferase</keyword>
<dbReference type="Gene3D" id="3.30.200.20">
    <property type="entry name" value="Phosphorylase Kinase, domain 1"/>
    <property type="match status" value="1"/>
</dbReference>
<dbReference type="PANTHER" id="PTHR43289">
    <property type="entry name" value="MITOGEN-ACTIVATED PROTEIN KINASE KINASE KINASE 20-RELATED"/>
    <property type="match status" value="1"/>
</dbReference>
<evidence type="ECO:0000256" key="6">
    <source>
        <dbReference type="ARBA" id="ARBA00022777"/>
    </source>
</evidence>
<dbReference type="GO" id="GO:0004674">
    <property type="term" value="F:protein serine/threonine kinase activity"/>
    <property type="evidence" value="ECO:0007669"/>
    <property type="project" value="UniProtKB-KW"/>
</dbReference>
<dbReference type="PROSITE" id="PS00107">
    <property type="entry name" value="PROTEIN_KINASE_ATP"/>
    <property type="match status" value="1"/>
</dbReference>
<keyword evidence="7 10" id="KW-0067">ATP-binding</keyword>
<evidence type="ECO:0000256" key="10">
    <source>
        <dbReference type="PROSITE-ProRule" id="PRU10141"/>
    </source>
</evidence>
<keyword evidence="5 10" id="KW-0547">Nucleotide-binding</keyword>
<accession>A0A4R8W5I8</accession>
<feature type="binding site" evidence="10">
    <location>
        <position position="63"/>
    </location>
    <ligand>
        <name>ATP</name>
        <dbReference type="ChEBI" id="CHEBI:30616"/>
    </ligand>
</feature>
<feature type="domain" description="PASTA" evidence="13">
    <location>
        <begin position="464"/>
        <end position="529"/>
    </location>
</feature>
<evidence type="ECO:0000313" key="15">
    <source>
        <dbReference type="Proteomes" id="UP000297643"/>
    </source>
</evidence>
<dbReference type="Gene3D" id="1.10.510.10">
    <property type="entry name" value="Transferase(Phosphotransferase) domain 1"/>
    <property type="match status" value="1"/>
</dbReference>
<dbReference type="PROSITE" id="PS00109">
    <property type="entry name" value="PROTEIN_KINASE_TYR"/>
    <property type="match status" value="1"/>
</dbReference>
<evidence type="ECO:0000256" key="8">
    <source>
        <dbReference type="ARBA" id="ARBA00047899"/>
    </source>
</evidence>
<keyword evidence="4" id="KW-0677">Repeat</keyword>
<dbReference type="SMART" id="SM00740">
    <property type="entry name" value="PASTA"/>
    <property type="match status" value="2"/>
</dbReference>
<dbReference type="GO" id="GO:0005524">
    <property type="term" value="F:ATP binding"/>
    <property type="evidence" value="ECO:0007669"/>
    <property type="project" value="UniProtKB-UniRule"/>
</dbReference>
<dbReference type="Pfam" id="PF03793">
    <property type="entry name" value="PASTA"/>
    <property type="match status" value="2"/>
</dbReference>
<evidence type="ECO:0000256" key="7">
    <source>
        <dbReference type="ARBA" id="ARBA00022840"/>
    </source>
</evidence>
<feature type="region of interest" description="Disordered" evidence="11">
    <location>
        <begin position="368"/>
        <end position="409"/>
    </location>
</feature>
<dbReference type="EC" id="2.7.11.1" evidence="1"/>
<dbReference type="InterPro" id="IPR011009">
    <property type="entry name" value="Kinase-like_dom_sf"/>
</dbReference>
<protein>
    <recommendedName>
        <fullName evidence="1">non-specific serine/threonine protein kinase</fullName>
        <ecNumber evidence="1">2.7.11.1</ecNumber>
    </recommendedName>
</protein>
<dbReference type="InterPro" id="IPR017441">
    <property type="entry name" value="Protein_kinase_ATP_BS"/>
</dbReference>
<feature type="compositionally biased region" description="Basic and acidic residues" evidence="11">
    <location>
        <begin position="319"/>
        <end position="334"/>
    </location>
</feature>
<dbReference type="PANTHER" id="PTHR43289:SF6">
    <property type="entry name" value="SERINE_THREONINE-PROTEIN KINASE NEKL-3"/>
    <property type="match status" value="1"/>
</dbReference>
<evidence type="ECO:0000256" key="4">
    <source>
        <dbReference type="ARBA" id="ARBA00022737"/>
    </source>
</evidence>